<dbReference type="PRINTS" id="PR00078">
    <property type="entry name" value="G3PDHDRGNASE"/>
</dbReference>
<evidence type="ECO:0000256" key="2">
    <source>
        <dbReference type="ARBA" id="ARBA00023002"/>
    </source>
</evidence>
<dbReference type="PIRSF" id="PIRSF000149">
    <property type="entry name" value="GAP_DH"/>
    <property type="match status" value="1"/>
</dbReference>
<dbReference type="FunFam" id="3.30.360.10:FF:000002">
    <property type="entry name" value="Glyceraldehyde-3-phosphate dehydrogenase"/>
    <property type="match status" value="1"/>
</dbReference>
<dbReference type="InterPro" id="IPR020831">
    <property type="entry name" value="GlycerAld/Erythrose_P_DH"/>
</dbReference>
<feature type="binding site" evidence="4">
    <location>
        <position position="183"/>
    </location>
    <ligand>
        <name>D-glyceraldehyde 3-phosphate</name>
        <dbReference type="ChEBI" id="CHEBI:59776"/>
    </ligand>
</feature>
<dbReference type="SMART" id="SM00846">
    <property type="entry name" value="Gp_dh_N"/>
    <property type="match status" value="1"/>
</dbReference>
<evidence type="ECO:0000259" key="8">
    <source>
        <dbReference type="SMART" id="SM00846"/>
    </source>
</evidence>
<keyword evidence="10" id="KW-1185">Reference proteome</keyword>
<dbReference type="CDD" id="cd05214">
    <property type="entry name" value="GAPDH_I_N"/>
    <property type="match status" value="1"/>
</dbReference>
<evidence type="ECO:0000256" key="3">
    <source>
        <dbReference type="PIRSR" id="PIRSR000149-1"/>
    </source>
</evidence>
<evidence type="ECO:0000256" key="7">
    <source>
        <dbReference type="RuleBase" id="RU000397"/>
    </source>
</evidence>
<keyword evidence="5" id="KW-0520">NAD</keyword>
<dbReference type="Pfam" id="PF02800">
    <property type="entry name" value="Gp_dh_C"/>
    <property type="match status" value="1"/>
</dbReference>
<feature type="binding site" evidence="4">
    <location>
        <position position="234"/>
    </location>
    <ligand>
        <name>D-glyceraldehyde 3-phosphate</name>
        <dbReference type="ChEBI" id="CHEBI:59776"/>
    </ligand>
</feature>
<keyword evidence="5" id="KW-0547">Nucleotide-binding</keyword>
<dbReference type="GO" id="GO:0006006">
    <property type="term" value="P:glucose metabolic process"/>
    <property type="evidence" value="ECO:0007669"/>
    <property type="project" value="InterPro"/>
</dbReference>
<comment type="similarity">
    <text evidence="1 7">Belongs to the glyceraldehyde-3-phosphate dehydrogenase family.</text>
</comment>
<feature type="binding site" evidence="4">
    <location>
        <begin position="211"/>
        <end position="212"/>
    </location>
    <ligand>
        <name>D-glyceraldehyde 3-phosphate</name>
        <dbReference type="ChEBI" id="CHEBI:59776"/>
    </ligand>
</feature>
<feature type="binding site" evidence="5">
    <location>
        <begin position="12"/>
        <end position="13"/>
    </location>
    <ligand>
        <name>NAD(+)</name>
        <dbReference type="ChEBI" id="CHEBI:57540"/>
    </ligand>
</feature>
<dbReference type="SUPFAM" id="SSF55347">
    <property type="entry name" value="Glyceraldehyde-3-phosphate dehydrogenase-like, C-terminal domain"/>
    <property type="match status" value="1"/>
</dbReference>
<feature type="domain" description="Glyceraldehyde 3-phosphate dehydrogenase NAD(P) binding" evidence="8">
    <location>
        <begin position="3"/>
        <end position="153"/>
    </location>
</feature>
<sequence length="336" mass="35931">MTVRVGINGFGRIGRNFFRAAKESGADIDFVAVNDLGSLDTMAHLLKYDSVMGVLPEKISATKNGIKVGDDTLTVLSERDPKALPWGDLGVDVVIESTGFFTARDDAAMHVEAGAPTVIVSAPSAGADLTVVYGVNHKEYKPKQHQVISNASCTTNCFVPLVKVLDDAFGVVNGLMTTTHAYTGDQQLVDGPHKDLRRARGAAINIVPTSTGAARATSLVMESMKGKLDGTSFRVPIPTGSITDFTANLRKKASVEEINAAYKAAAARGALKGILEYTEDPIVSSDIVNNPHSSIFDAGLTMTMGKLVKVCSWYDNEWGYSNRLVDLVSYVGTKKR</sequence>
<dbReference type="InterPro" id="IPR020829">
    <property type="entry name" value="GlycerAld_3-P_DH_cat"/>
</dbReference>
<dbReference type="Pfam" id="PF00044">
    <property type="entry name" value="Gp_dh_N"/>
    <property type="match status" value="1"/>
</dbReference>
<dbReference type="EMBL" id="SOAU01000001">
    <property type="protein sequence ID" value="TDT16662.1"/>
    <property type="molecule type" value="Genomic_DNA"/>
</dbReference>
<dbReference type="Gene3D" id="3.30.360.10">
    <property type="entry name" value="Dihydrodipicolinate Reductase, domain 2"/>
    <property type="match status" value="1"/>
</dbReference>
<dbReference type="CDD" id="cd18126">
    <property type="entry name" value="GAPDH_I_C"/>
    <property type="match status" value="1"/>
</dbReference>
<organism evidence="9 10">
    <name type="scientific">Ilumatobacter fluminis</name>
    <dbReference type="NCBI Taxonomy" id="467091"/>
    <lineage>
        <taxon>Bacteria</taxon>
        <taxon>Bacillati</taxon>
        <taxon>Actinomycetota</taxon>
        <taxon>Acidimicrobiia</taxon>
        <taxon>Acidimicrobiales</taxon>
        <taxon>Ilumatobacteraceae</taxon>
        <taxon>Ilumatobacter</taxon>
    </lineage>
</organism>
<dbReference type="InterPro" id="IPR020828">
    <property type="entry name" value="GlycerAld_3-P_DH_NAD(P)-bd"/>
</dbReference>
<dbReference type="GO" id="GO:0004365">
    <property type="term" value="F:glyceraldehyde-3-phosphate dehydrogenase (NAD+) (phosphorylating) activity"/>
    <property type="evidence" value="ECO:0007669"/>
    <property type="project" value="UniProtKB-ARBA"/>
</dbReference>
<dbReference type="Proteomes" id="UP000294558">
    <property type="component" value="Unassembled WGS sequence"/>
</dbReference>
<evidence type="ECO:0000256" key="5">
    <source>
        <dbReference type="PIRSR" id="PIRSR000149-3"/>
    </source>
</evidence>
<dbReference type="Gene3D" id="3.40.50.720">
    <property type="entry name" value="NAD(P)-binding Rossmann-like Domain"/>
    <property type="match status" value="1"/>
</dbReference>
<proteinExistence type="inferred from homology"/>
<name>A0A4R7HZI3_9ACTN</name>
<evidence type="ECO:0000313" key="10">
    <source>
        <dbReference type="Proteomes" id="UP000294558"/>
    </source>
</evidence>
<gene>
    <name evidence="9" type="ORF">BDK89_2255</name>
</gene>
<dbReference type="InterPro" id="IPR036291">
    <property type="entry name" value="NAD(P)-bd_dom_sf"/>
</dbReference>
<dbReference type="GO" id="GO:0050661">
    <property type="term" value="F:NADP binding"/>
    <property type="evidence" value="ECO:0007669"/>
    <property type="project" value="InterPro"/>
</dbReference>
<reference evidence="9 10" key="1">
    <citation type="submission" date="2019-03" db="EMBL/GenBank/DDBJ databases">
        <title>Sequencing the genomes of 1000 actinobacteria strains.</title>
        <authorList>
            <person name="Klenk H.-P."/>
        </authorList>
    </citation>
    <scope>NUCLEOTIDE SEQUENCE [LARGE SCALE GENOMIC DNA]</scope>
    <source>
        <strain evidence="9 10">DSM 18936</strain>
    </source>
</reference>
<evidence type="ECO:0000256" key="4">
    <source>
        <dbReference type="PIRSR" id="PIRSR000149-2"/>
    </source>
</evidence>
<dbReference type="GO" id="GO:0051287">
    <property type="term" value="F:NAD binding"/>
    <property type="evidence" value="ECO:0007669"/>
    <property type="project" value="InterPro"/>
</dbReference>
<dbReference type="FunFam" id="3.40.50.720:FF:000001">
    <property type="entry name" value="Glyceraldehyde-3-phosphate dehydrogenase"/>
    <property type="match status" value="1"/>
</dbReference>
<comment type="caution">
    <text evidence="9">The sequence shown here is derived from an EMBL/GenBank/DDBJ whole genome shotgun (WGS) entry which is preliminary data.</text>
</comment>
<evidence type="ECO:0000256" key="1">
    <source>
        <dbReference type="ARBA" id="ARBA00007406"/>
    </source>
</evidence>
<dbReference type="SUPFAM" id="SSF51735">
    <property type="entry name" value="NAD(P)-binding Rossmann-fold domains"/>
    <property type="match status" value="1"/>
</dbReference>
<dbReference type="InterPro" id="IPR006424">
    <property type="entry name" value="Glyceraldehyde-3-P_DH_1"/>
</dbReference>
<dbReference type="NCBIfam" id="TIGR01534">
    <property type="entry name" value="GAPDH-I"/>
    <property type="match status" value="1"/>
</dbReference>
<evidence type="ECO:0000313" key="9">
    <source>
        <dbReference type="EMBL" id="TDT16662.1"/>
    </source>
</evidence>
<evidence type="ECO:0000256" key="6">
    <source>
        <dbReference type="PIRSR" id="PIRSR000149-4"/>
    </source>
</evidence>
<dbReference type="OrthoDB" id="9803304at2"/>
<feature type="binding site" evidence="5">
    <location>
        <position position="79"/>
    </location>
    <ligand>
        <name>NAD(+)</name>
        <dbReference type="ChEBI" id="CHEBI:57540"/>
    </ligand>
</feature>
<feature type="binding site" evidence="5">
    <location>
        <position position="316"/>
    </location>
    <ligand>
        <name>NAD(+)</name>
        <dbReference type="ChEBI" id="CHEBI:57540"/>
    </ligand>
</feature>
<accession>A0A4R7HZI3</accession>
<keyword evidence="2" id="KW-0560">Oxidoreductase</keyword>
<dbReference type="AlphaFoldDB" id="A0A4R7HZI3"/>
<dbReference type="PANTHER" id="PTHR43148">
    <property type="entry name" value="GLYCERALDEHYDE-3-PHOSPHATE DEHYDROGENASE 2"/>
    <property type="match status" value="1"/>
</dbReference>
<feature type="binding site" evidence="4">
    <location>
        <begin position="152"/>
        <end position="154"/>
    </location>
    <ligand>
        <name>D-glyceraldehyde 3-phosphate</name>
        <dbReference type="ChEBI" id="CHEBI:59776"/>
    </ligand>
</feature>
<feature type="active site" description="Nucleophile" evidence="3">
    <location>
        <position position="153"/>
    </location>
</feature>
<feature type="site" description="Activates thiol group during catalysis" evidence="6">
    <location>
        <position position="180"/>
    </location>
</feature>
<feature type="binding site" evidence="5">
    <location>
        <position position="35"/>
    </location>
    <ligand>
        <name>NAD(+)</name>
        <dbReference type="ChEBI" id="CHEBI:57540"/>
    </ligand>
</feature>
<protein>
    <submittedName>
        <fullName evidence="9">Glyceraldehyde 3-phosphate dehydrogenase</fullName>
    </submittedName>
</protein>
<dbReference type="RefSeq" id="WP_133869017.1">
    <property type="nucleotide sequence ID" value="NZ_SOAU01000001.1"/>
</dbReference>
<feature type="binding site" evidence="5">
    <location>
        <position position="121"/>
    </location>
    <ligand>
        <name>NAD(+)</name>
        <dbReference type="ChEBI" id="CHEBI:57540"/>
    </ligand>
</feature>